<dbReference type="Pfam" id="PF13559">
    <property type="entry name" value="DUF4129"/>
    <property type="match status" value="1"/>
</dbReference>
<feature type="region of interest" description="Disordered" evidence="1">
    <location>
        <begin position="1"/>
        <end position="40"/>
    </location>
</feature>
<feature type="domain" description="Protein-glutamine gamma-glutamyltransferase-like C-terminal" evidence="3">
    <location>
        <begin position="49"/>
        <end position="119"/>
    </location>
</feature>
<evidence type="ECO:0000256" key="2">
    <source>
        <dbReference type="SAM" id="Phobius"/>
    </source>
</evidence>
<dbReference type="AlphaFoldDB" id="A0A846XVK8"/>
<evidence type="ECO:0000313" key="5">
    <source>
        <dbReference type="Proteomes" id="UP000565711"/>
    </source>
</evidence>
<gene>
    <name evidence="4" type="ORF">HGA08_06645</name>
</gene>
<feature type="compositionally biased region" description="Basic and acidic residues" evidence="1">
    <location>
        <begin position="1"/>
        <end position="12"/>
    </location>
</feature>
<keyword evidence="2" id="KW-1133">Transmembrane helix</keyword>
<accession>A0A846XVK8</accession>
<feature type="compositionally biased region" description="Pro residues" evidence="1">
    <location>
        <begin position="13"/>
        <end position="22"/>
    </location>
</feature>
<dbReference type="RefSeq" id="WP_067870434.1">
    <property type="nucleotide sequence ID" value="NZ_JAAXOP010000003.1"/>
</dbReference>
<feature type="region of interest" description="Disordered" evidence="1">
    <location>
        <begin position="119"/>
        <end position="139"/>
    </location>
</feature>
<dbReference type="InterPro" id="IPR025403">
    <property type="entry name" value="TgpA-like_C"/>
</dbReference>
<proteinExistence type="predicted"/>
<dbReference type="EMBL" id="JAAXOP010000003">
    <property type="protein sequence ID" value="NKY49890.1"/>
    <property type="molecule type" value="Genomic_DNA"/>
</dbReference>
<name>A0A846XVK8_9NOCA</name>
<evidence type="ECO:0000259" key="3">
    <source>
        <dbReference type="Pfam" id="PF13559"/>
    </source>
</evidence>
<evidence type="ECO:0000256" key="1">
    <source>
        <dbReference type="SAM" id="MobiDB-lite"/>
    </source>
</evidence>
<protein>
    <submittedName>
        <fullName evidence="4">DUF4129 domain-containing protein</fullName>
    </submittedName>
</protein>
<keyword evidence="2" id="KW-0472">Membrane</keyword>
<organism evidence="4 5">
    <name type="scientific">Nocardia vermiculata</name>
    <dbReference type="NCBI Taxonomy" id="257274"/>
    <lineage>
        <taxon>Bacteria</taxon>
        <taxon>Bacillati</taxon>
        <taxon>Actinomycetota</taxon>
        <taxon>Actinomycetes</taxon>
        <taxon>Mycobacteriales</taxon>
        <taxon>Nocardiaceae</taxon>
        <taxon>Nocardia</taxon>
    </lineage>
</organism>
<keyword evidence="2" id="KW-0812">Transmembrane</keyword>
<keyword evidence="5" id="KW-1185">Reference proteome</keyword>
<feature type="transmembrane region" description="Helical" evidence="2">
    <location>
        <begin position="219"/>
        <end position="237"/>
    </location>
</feature>
<reference evidence="4 5" key="1">
    <citation type="submission" date="2020-04" db="EMBL/GenBank/DDBJ databases">
        <title>MicrobeNet Type strains.</title>
        <authorList>
            <person name="Nicholson A.C."/>
        </authorList>
    </citation>
    <scope>NUCLEOTIDE SEQUENCE [LARGE SCALE GENOMIC DNA]</scope>
    <source>
        <strain evidence="4 5">JCM 12354</strain>
    </source>
</reference>
<feature type="region of interest" description="Disordered" evidence="1">
    <location>
        <begin position="184"/>
        <end position="208"/>
    </location>
</feature>
<evidence type="ECO:0000313" key="4">
    <source>
        <dbReference type="EMBL" id="NKY49890.1"/>
    </source>
</evidence>
<dbReference type="Proteomes" id="UP000565711">
    <property type="component" value="Unassembled WGS sequence"/>
</dbReference>
<feature type="transmembrane region" description="Helical" evidence="2">
    <location>
        <begin position="158"/>
        <end position="176"/>
    </location>
</feature>
<comment type="caution">
    <text evidence="4">The sequence shown here is derived from an EMBL/GenBank/DDBJ whole genome shotgun (WGS) entry which is preliminary data.</text>
</comment>
<sequence length="347" mass="37108">MTAEDFPEHPAAPEHPAPPAPALGPAAQHREASEAAAGQHDFDTALRERFRAVVRGLEQGGVLEVERARTARETAAAASHALPGTTEDFAGATRSFEEIVYGGRAATPDEYQRLSAADRYSLAPPPPPDPTEVASATRTARGRIRLPGLPPLLRDKRFWWVVLGALVIAVAVYLILELINAPSAPPSPPPDQGPSSGGDTRPPQLGEGSDSIFERFPPWLVYGGAQALICAAIVVWWRGRRRGAVVGEPRPVQVAAGELAAGQAALYQRTKDRDHIAGKLRSATLRRLRGRLQLRDNASPEQVAAVIATRIGIDVTRIAAAFDGPVPDDATLEYVAAQLDWIESEIG</sequence>